<organism evidence="7 8">
    <name type="scientific">Durusdinium trenchii</name>
    <dbReference type="NCBI Taxonomy" id="1381693"/>
    <lineage>
        <taxon>Eukaryota</taxon>
        <taxon>Sar</taxon>
        <taxon>Alveolata</taxon>
        <taxon>Dinophyceae</taxon>
        <taxon>Suessiales</taxon>
        <taxon>Symbiodiniaceae</taxon>
        <taxon>Durusdinium</taxon>
    </lineage>
</organism>
<dbReference type="Pfam" id="PF01580">
    <property type="entry name" value="FtsK_SpoIIIE"/>
    <property type="match status" value="1"/>
</dbReference>
<name>A0ABP0LGN8_9DINO</name>
<feature type="transmembrane region" description="Helical" evidence="5">
    <location>
        <begin position="209"/>
        <end position="231"/>
    </location>
</feature>
<dbReference type="PROSITE" id="PS50901">
    <property type="entry name" value="FTSK"/>
    <property type="match status" value="1"/>
</dbReference>
<evidence type="ECO:0000256" key="5">
    <source>
        <dbReference type="SAM" id="Phobius"/>
    </source>
</evidence>
<keyword evidence="5" id="KW-1133">Transmembrane helix</keyword>
<dbReference type="InterPro" id="IPR027417">
    <property type="entry name" value="P-loop_NTPase"/>
</dbReference>
<dbReference type="InterPro" id="IPR002543">
    <property type="entry name" value="FtsK_dom"/>
</dbReference>
<keyword evidence="5" id="KW-0472">Membrane</keyword>
<gene>
    <name evidence="7" type="ORF">SCF082_LOCUS22144</name>
</gene>
<dbReference type="PANTHER" id="PTHR22683">
    <property type="entry name" value="SPORULATION PROTEIN RELATED"/>
    <property type="match status" value="1"/>
</dbReference>
<feature type="region of interest" description="Disordered" evidence="4">
    <location>
        <begin position="1"/>
        <end position="74"/>
    </location>
</feature>
<evidence type="ECO:0000313" key="8">
    <source>
        <dbReference type="Proteomes" id="UP001642464"/>
    </source>
</evidence>
<comment type="caution">
    <text evidence="7">The sequence shown here is derived from an EMBL/GenBank/DDBJ whole genome shotgun (WGS) entry which is preliminary data.</text>
</comment>
<feature type="coiled-coil region" evidence="3">
    <location>
        <begin position="331"/>
        <end position="384"/>
    </location>
</feature>
<evidence type="ECO:0000256" key="4">
    <source>
        <dbReference type="SAM" id="MobiDB-lite"/>
    </source>
</evidence>
<dbReference type="CDD" id="cd01127">
    <property type="entry name" value="TrwB_TraG_TraD_VirD4"/>
    <property type="match status" value="1"/>
</dbReference>
<dbReference type="Gene3D" id="3.40.50.300">
    <property type="entry name" value="P-loop containing nucleotide triphosphate hydrolases"/>
    <property type="match status" value="3"/>
</dbReference>
<keyword evidence="2" id="KW-0067">ATP-binding</keyword>
<dbReference type="EMBL" id="CAXAMM010015891">
    <property type="protein sequence ID" value="CAK9037432.1"/>
    <property type="molecule type" value="Genomic_DNA"/>
</dbReference>
<feature type="compositionally biased region" description="Basic and acidic residues" evidence="4">
    <location>
        <begin position="1"/>
        <end position="39"/>
    </location>
</feature>
<reference evidence="7 8" key="1">
    <citation type="submission" date="2024-02" db="EMBL/GenBank/DDBJ databases">
        <authorList>
            <person name="Chen Y."/>
            <person name="Shah S."/>
            <person name="Dougan E. K."/>
            <person name="Thang M."/>
            <person name="Chan C."/>
        </authorList>
    </citation>
    <scope>NUCLEOTIDE SEQUENCE [LARGE SCALE GENOMIC DNA]</scope>
</reference>
<dbReference type="InterPro" id="IPR050206">
    <property type="entry name" value="FtsK/SpoIIIE/SftA"/>
</dbReference>
<evidence type="ECO:0000256" key="1">
    <source>
        <dbReference type="ARBA" id="ARBA00022741"/>
    </source>
</evidence>
<proteinExistence type="predicted"/>
<keyword evidence="1" id="KW-0547">Nucleotide-binding</keyword>
<evidence type="ECO:0000256" key="2">
    <source>
        <dbReference type="ARBA" id="ARBA00022840"/>
    </source>
</evidence>
<evidence type="ECO:0000259" key="6">
    <source>
        <dbReference type="PROSITE" id="PS50901"/>
    </source>
</evidence>
<dbReference type="SUPFAM" id="SSF52540">
    <property type="entry name" value="P-loop containing nucleoside triphosphate hydrolases"/>
    <property type="match status" value="1"/>
</dbReference>
<keyword evidence="5" id="KW-0812">Transmembrane</keyword>
<feature type="domain" description="FtsK" evidence="6">
    <location>
        <begin position="742"/>
        <end position="940"/>
    </location>
</feature>
<evidence type="ECO:0000256" key="3">
    <source>
        <dbReference type="SAM" id="Coils"/>
    </source>
</evidence>
<protein>
    <submittedName>
        <fullName evidence="7">ESX secretion system protein EccC (Type VII secretion system protein EccC) (T7SS protein EccC)</fullName>
    </submittedName>
</protein>
<evidence type="ECO:0000313" key="7">
    <source>
        <dbReference type="EMBL" id="CAK9037432.1"/>
    </source>
</evidence>
<dbReference type="PANTHER" id="PTHR22683:SF41">
    <property type="entry name" value="DNA TRANSLOCASE FTSK"/>
    <property type="match status" value="1"/>
</dbReference>
<feature type="transmembrane region" description="Helical" evidence="5">
    <location>
        <begin position="237"/>
        <end position="257"/>
    </location>
</feature>
<dbReference type="Proteomes" id="UP001642464">
    <property type="component" value="Unassembled WGS sequence"/>
</dbReference>
<sequence length="1301" mass="144407">MRDLQRLANERQLEEERIAREHDQAKKAAADKFAERTGKSETQYKQQTTEQEESHNSRVESLQAEYEQNRTGAQGEYKQIRDQTEAKYNTTVRTAKEEKKQAVWQALAVFDASKNNPREALAATQQQLSGQQAHIDQLHADVEEILRTRRLWRDDFLSLAPAEVPAPAETEKPKSIEVAEALITGRIDSARNLVSDLQNSRSSQLFEGFTPFAVPIAVWLVLLVVLGFVVGWPNWPIWLAGSVVAAVVLCGLGGLLLRKRLTSWAKETYSQFAAETSAARGAIDLAVLVARDKSRRDAAKLIETRDKDLAEAETTARTTLADIESWKESTLADAHKKYPALLTELKEANQRDTANTDSEHRSTMLELREKHDAENKEAKVAREAALEAARKQKQSDWQAMSEKWFAGFEAICSELDQMKQRCERLFPDWNATDYAAWPKPTEPTEAIQFGASTLDLAKVKHAVSSSPELRPQVTSLELPTLVTLREQPSLVASADGDGRAVAVELLQTLMVRYLTAMPPGKVRFTICDPVSLGESFSSFMHLADHDEGLINGRIWSESRDIDEQLTRLTAHMETILQKYLRNEYASIHEYNEQAGEVAEPFQVLTIANFPHGFSDTAARRLLSLVAGGPRCGIYVLLSHDRKQRMPNDFAMDDLVAPSVFLDWVESAGLFVWRYPAFEHMPLALPAPIESDALVRLIKQAGKEAKDSIRVEVPFEVVAPEEDKLWTGKCDRELAIPVGRAGANRLQYVRLGKGTAQHLLVAGKTGSGKSTFLHALVTSGAMHFSPDELRFYLVDFKKGVEFKSYATHNLPHAEVIAIESEREFGLSVLERLDEELRRRGEKFRSAGVQSLGDYRTDHPDDPMPRVLLVVDEFQELFVEDDKLAQEAGLLLDRLVRQGRAFGMHVLLGSQTLSGAYSLARSTLGQMAVRVALQCSEADAHLILSDERNQAARFLSRPGEAIYNDQNGLVSGNQPFQVVWLPDRERASHLAEVDELRAERGLGTHEAIVFEGNAPADPLSNLALASLLAGDSVDTEVAAKSSTPPTAWLGSAVAIKPPTSVTFAPHGGSNLLVVGQQPAAALGVMSTAVISLAAAEPKAKFYVMDGTRPGEVGEGLWQRVASAVGEAAEMVEQRNVPDVLQQVTTELTRRDTEGDDSAPPIFLVIHNASRLRDLRKSEDDFSFSMDRDKPPAPDKQLAEILKNGPQWGIHALVWCDGYNAVTRLFDRLALREFEMRVVFQMSAADSSNLLDTPAASQLSPHRALVYNDETGEAEKFRPYGLPTDEWLQQASRGLQRRHVVDRA</sequence>
<accession>A0ABP0LGN8</accession>
<keyword evidence="3" id="KW-0175">Coiled coil</keyword>
<keyword evidence="8" id="KW-1185">Reference proteome</keyword>